<evidence type="ECO:0000256" key="7">
    <source>
        <dbReference type="PROSITE-ProRule" id="PRU00042"/>
    </source>
</evidence>
<evidence type="ECO:0000256" key="5">
    <source>
        <dbReference type="ARBA" id="ARBA00023015"/>
    </source>
</evidence>
<dbReference type="EMBL" id="JAUEPR010000010">
    <property type="protein sequence ID" value="KAK0480167.1"/>
    <property type="molecule type" value="Genomic_DNA"/>
</dbReference>
<feature type="region of interest" description="Disordered" evidence="8">
    <location>
        <begin position="53"/>
        <end position="86"/>
    </location>
</feature>
<keyword evidence="1" id="KW-0479">Metal-binding</keyword>
<evidence type="ECO:0000256" key="3">
    <source>
        <dbReference type="ARBA" id="ARBA00022771"/>
    </source>
</evidence>
<dbReference type="SUPFAM" id="SSF57667">
    <property type="entry name" value="beta-beta-alpha zinc fingers"/>
    <property type="match status" value="1"/>
</dbReference>
<evidence type="ECO:0000256" key="1">
    <source>
        <dbReference type="ARBA" id="ARBA00022723"/>
    </source>
</evidence>
<keyword evidence="6" id="KW-0804">Transcription</keyword>
<dbReference type="GO" id="GO:0000981">
    <property type="term" value="F:DNA-binding transcription factor activity, RNA polymerase II-specific"/>
    <property type="evidence" value="ECO:0007669"/>
    <property type="project" value="TreeGrafter"/>
</dbReference>
<dbReference type="Gene3D" id="3.30.160.60">
    <property type="entry name" value="Classic Zinc Finger"/>
    <property type="match status" value="3"/>
</dbReference>
<sequence>MAEDMSFRLFIEEAEGCHQLGDDLRDPHDSSSSYTDGIISPLSPASPYISSGLCTPPPGFASSGRRPTNSAYRPVARPEEYDPCSSNAYSNHGDLSVVSPLHDVDNPYQPSTSLQLHLDLSRYLPLINFDGPPEPSPPPRAVSHYNPRPYAASVFGPSFNDTSVSSLVPYDQQISETSQNVERVSSSKPVRVKKSAHSPNKEKWPVTFMCPVRGCGSTFVKSFNLKAHIRSHNEENPFVCPWPGCGKGFTRQHDCKRHEQLHRRYRPFSCGPCGKMFARMDALNQHLSSEGGAECAKFLELTRAGPEGLAGGDAAGSKHEQ</sequence>
<dbReference type="GO" id="GO:0008270">
    <property type="term" value="F:zinc ion binding"/>
    <property type="evidence" value="ECO:0007669"/>
    <property type="project" value="UniProtKB-KW"/>
</dbReference>
<evidence type="ECO:0000313" key="10">
    <source>
        <dbReference type="EMBL" id="KAK0480167.1"/>
    </source>
</evidence>
<keyword evidence="4" id="KW-0862">Zinc</keyword>
<dbReference type="InterPro" id="IPR036236">
    <property type="entry name" value="Znf_C2H2_sf"/>
</dbReference>
<keyword evidence="11" id="KW-1185">Reference proteome</keyword>
<dbReference type="InterPro" id="IPR013087">
    <property type="entry name" value="Znf_C2H2_type"/>
</dbReference>
<dbReference type="PANTHER" id="PTHR23235">
    <property type="entry name" value="KRUEPPEL-LIKE TRANSCRIPTION FACTOR"/>
    <property type="match status" value="1"/>
</dbReference>
<dbReference type="Pfam" id="PF00096">
    <property type="entry name" value="zf-C2H2"/>
    <property type="match status" value="1"/>
</dbReference>
<gene>
    <name evidence="10" type="ORF">IW261DRAFT_118104</name>
</gene>
<dbReference type="GO" id="GO:0000978">
    <property type="term" value="F:RNA polymerase II cis-regulatory region sequence-specific DNA binding"/>
    <property type="evidence" value="ECO:0007669"/>
    <property type="project" value="TreeGrafter"/>
</dbReference>
<organism evidence="10 11">
    <name type="scientific">Armillaria novae-zelandiae</name>
    <dbReference type="NCBI Taxonomy" id="153914"/>
    <lineage>
        <taxon>Eukaryota</taxon>
        <taxon>Fungi</taxon>
        <taxon>Dikarya</taxon>
        <taxon>Basidiomycota</taxon>
        <taxon>Agaricomycotina</taxon>
        <taxon>Agaricomycetes</taxon>
        <taxon>Agaricomycetidae</taxon>
        <taxon>Agaricales</taxon>
        <taxon>Marasmiineae</taxon>
        <taxon>Physalacriaceae</taxon>
        <taxon>Armillaria</taxon>
    </lineage>
</organism>
<evidence type="ECO:0000256" key="4">
    <source>
        <dbReference type="ARBA" id="ARBA00022833"/>
    </source>
</evidence>
<dbReference type="Proteomes" id="UP001175227">
    <property type="component" value="Unassembled WGS sequence"/>
</dbReference>
<dbReference type="PANTHER" id="PTHR23235:SF120">
    <property type="entry name" value="KRUPPEL-LIKE FACTOR 15"/>
    <property type="match status" value="1"/>
</dbReference>
<dbReference type="PROSITE" id="PS00028">
    <property type="entry name" value="ZINC_FINGER_C2H2_1"/>
    <property type="match status" value="2"/>
</dbReference>
<dbReference type="AlphaFoldDB" id="A0AA39P9M6"/>
<evidence type="ECO:0000259" key="9">
    <source>
        <dbReference type="PROSITE" id="PS50157"/>
    </source>
</evidence>
<evidence type="ECO:0000313" key="11">
    <source>
        <dbReference type="Proteomes" id="UP001175227"/>
    </source>
</evidence>
<evidence type="ECO:0000256" key="6">
    <source>
        <dbReference type="ARBA" id="ARBA00023163"/>
    </source>
</evidence>
<evidence type="ECO:0000256" key="2">
    <source>
        <dbReference type="ARBA" id="ARBA00022737"/>
    </source>
</evidence>
<feature type="domain" description="C2H2-type" evidence="9">
    <location>
        <begin position="208"/>
        <end position="237"/>
    </location>
</feature>
<dbReference type="PROSITE" id="PS50157">
    <property type="entry name" value="ZINC_FINGER_C2H2_2"/>
    <property type="match status" value="3"/>
</dbReference>
<feature type="domain" description="C2H2-type" evidence="9">
    <location>
        <begin position="238"/>
        <end position="267"/>
    </location>
</feature>
<name>A0AA39P9M6_9AGAR</name>
<proteinExistence type="predicted"/>
<accession>A0AA39P9M6</accession>
<protein>
    <recommendedName>
        <fullName evidence="9">C2H2-type domain-containing protein</fullName>
    </recommendedName>
</protein>
<dbReference type="FunFam" id="3.30.160.60:FF:000032">
    <property type="entry name" value="Krueppel-like factor 4"/>
    <property type="match status" value="1"/>
</dbReference>
<reference evidence="10" key="1">
    <citation type="submission" date="2023-06" db="EMBL/GenBank/DDBJ databases">
        <authorList>
            <consortium name="Lawrence Berkeley National Laboratory"/>
            <person name="Ahrendt S."/>
            <person name="Sahu N."/>
            <person name="Indic B."/>
            <person name="Wong-Bajracharya J."/>
            <person name="Merenyi Z."/>
            <person name="Ke H.-M."/>
            <person name="Monk M."/>
            <person name="Kocsube S."/>
            <person name="Drula E."/>
            <person name="Lipzen A."/>
            <person name="Balint B."/>
            <person name="Henrissat B."/>
            <person name="Andreopoulos B."/>
            <person name="Martin F.M."/>
            <person name="Harder C.B."/>
            <person name="Rigling D."/>
            <person name="Ford K.L."/>
            <person name="Foster G.D."/>
            <person name="Pangilinan J."/>
            <person name="Papanicolaou A."/>
            <person name="Barry K."/>
            <person name="LaButti K."/>
            <person name="Viragh M."/>
            <person name="Koriabine M."/>
            <person name="Yan M."/>
            <person name="Riley R."/>
            <person name="Champramary S."/>
            <person name="Plett K.L."/>
            <person name="Tsai I.J."/>
            <person name="Slot J."/>
            <person name="Sipos G."/>
            <person name="Plett J."/>
            <person name="Nagy L.G."/>
            <person name="Grigoriev I.V."/>
        </authorList>
    </citation>
    <scope>NUCLEOTIDE SEQUENCE</scope>
    <source>
        <strain evidence="10">ICMP 16352</strain>
    </source>
</reference>
<keyword evidence="5" id="KW-0805">Transcription regulation</keyword>
<keyword evidence="2" id="KW-0677">Repeat</keyword>
<keyword evidence="3 7" id="KW-0863">Zinc-finger</keyword>
<feature type="domain" description="C2H2-type" evidence="9">
    <location>
        <begin position="268"/>
        <end position="295"/>
    </location>
</feature>
<comment type="caution">
    <text evidence="10">The sequence shown here is derived from an EMBL/GenBank/DDBJ whole genome shotgun (WGS) entry which is preliminary data.</text>
</comment>
<evidence type="ECO:0000256" key="8">
    <source>
        <dbReference type="SAM" id="MobiDB-lite"/>
    </source>
</evidence>
<dbReference type="SMART" id="SM00355">
    <property type="entry name" value="ZnF_C2H2"/>
    <property type="match status" value="3"/>
</dbReference>